<dbReference type="AlphaFoldDB" id="A0A8H4N1A3"/>
<evidence type="ECO:0000256" key="1">
    <source>
        <dbReference type="SAM" id="MobiDB-lite"/>
    </source>
</evidence>
<organism evidence="3 4">
    <name type="scientific">Botryosphaeria dothidea</name>
    <dbReference type="NCBI Taxonomy" id="55169"/>
    <lineage>
        <taxon>Eukaryota</taxon>
        <taxon>Fungi</taxon>
        <taxon>Dikarya</taxon>
        <taxon>Ascomycota</taxon>
        <taxon>Pezizomycotina</taxon>
        <taxon>Dothideomycetes</taxon>
        <taxon>Dothideomycetes incertae sedis</taxon>
        <taxon>Botryosphaeriales</taxon>
        <taxon>Botryosphaeriaceae</taxon>
        <taxon>Botryosphaeria</taxon>
    </lineage>
</organism>
<name>A0A8H4N1A3_9PEZI</name>
<feature type="chain" id="PRO_5034778678" evidence="2">
    <location>
        <begin position="19"/>
        <end position="183"/>
    </location>
</feature>
<evidence type="ECO:0000313" key="3">
    <source>
        <dbReference type="EMBL" id="KAF4303433.1"/>
    </source>
</evidence>
<proteinExistence type="predicted"/>
<sequence length="183" mass="18547">MQFSIFSTSIVLAGTALAQTVEWTDVPNICRPACAYTINLSQGCSHNTNDEYLDCVCDKPQSSNWVPNCEACVATFWDSDNDVKSLLDSCSFTATTWTGVTTATGSETAAATGSALATTTDSGSSATASSTTAGTTASATSSSTSIRSSTSSSTQSESTGAAAPLATAGVGMAVLLMGFHAML</sequence>
<dbReference type="Proteomes" id="UP000572817">
    <property type="component" value="Unassembled WGS sequence"/>
</dbReference>
<evidence type="ECO:0000256" key="2">
    <source>
        <dbReference type="SAM" id="SignalP"/>
    </source>
</evidence>
<feature type="region of interest" description="Disordered" evidence="1">
    <location>
        <begin position="118"/>
        <end position="161"/>
    </location>
</feature>
<accession>A0A8H4N1A3</accession>
<keyword evidence="4" id="KW-1185">Reference proteome</keyword>
<dbReference type="EMBL" id="WWBZ02000062">
    <property type="protein sequence ID" value="KAF4303433.1"/>
    <property type="molecule type" value="Genomic_DNA"/>
</dbReference>
<protein>
    <submittedName>
        <fullName evidence="3">Crotonase core</fullName>
    </submittedName>
</protein>
<dbReference type="OrthoDB" id="4843554at2759"/>
<reference evidence="3" key="1">
    <citation type="submission" date="2020-04" db="EMBL/GenBank/DDBJ databases">
        <title>Genome Assembly and Annotation of Botryosphaeria dothidea sdau 11-99, a Latent Pathogen of Apple Fruit Ring Rot in China.</title>
        <authorList>
            <person name="Yu C."/>
            <person name="Diao Y."/>
            <person name="Lu Q."/>
            <person name="Zhao J."/>
            <person name="Cui S."/>
            <person name="Peng C."/>
            <person name="He B."/>
            <person name="Liu H."/>
        </authorList>
    </citation>
    <scope>NUCLEOTIDE SEQUENCE [LARGE SCALE GENOMIC DNA]</scope>
    <source>
        <strain evidence="3">Sdau11-99</strain>
    </source>
</reference>
<feature type="signal peptide" evidence="2">
    <location>
        <begin position="1"/>
        <end position="18"/>
    </location>
</feature>
<keyword evidence="2" id="KW-0732">Signal</keyword>
<comment type="caution">
    <text evidence="3">The sequence shown here is derived from an EMBL/GenBank/DDBJ whole genome shotgun (WGS) entry which is preliminary data.</text>
</comment>
<evidence type="ECO:0000313" key="4">
    <source>
        <dbReference type="Proteomes" id="UP000572817"/>
    </source>
</evidence>
<gene>
    <name evidence="3" type="ORF">GTA08_BOTSDO09013</name>
</gene>